<feature type="chain" id="PRO_5047058995" evidence="3">
    <location>
        <begin position="24"/>
        <end position="743"/>
    </location>
</feature>
<dbReference type="InterPro" id="IPR050288">
    <property type="entry name" value="Cellulose_deg_GH3"/>
</dbReference>
<dbReference type="InterPro" id="IPR036881">
    <property type="entry name" value="Glyco_hydro_3_C_sf"/>
</dbReference>
<dbReference type="Pfam" id="PF00933">
    <property type="entry name" value="Glyco_hydro_3"/>
    <property type="match status" value="1"/>
</dbReference>
<dbReference type="SUPFAM" id="SSF52279">
    <property type="entry name" value="Beta-D-glucan exohydrolase, C-terminal domain"/>
    <property type="match status" value="1"/>
</dbReference>
<feature type="domain" description="Fibronectin type III-like" evidence="4">
    <location>
        <begin position="657"/>
        <end position="722"/>
    </location>
</feature>
<dbReference type="Pfam" id="PF01915">
    <property type="entry name" value="Glyco_hydro_3_C"/>
    <property type="match status" value="1"/>
</dbReference>
<dbReference type="GO" id="GO:0016787">
    <property type="term" value="F:hydrolase activity"/>
    <property type="evidence" value="ECO:0007669"/>
    <property type="project" value="UniProtKB-KW"/>
</dbReference>
<dbReference type="InterPro" id="IPR026891">
    <property type="entry name" value="Fn3-like"/>
</dbReference>
<evidence type="ECO:0000256" key="2">
    <source>
        <dbReference type="ARBA" id="ARBA00022801"/>
    </source>
</evidence>
<dbReference type="EMBL" id="JALHLG010000003">
    <property type="protein sequence ID" value="MCJ2185878.1"/>
    <property type="molecule type" value="Genomic_DNA"/>
</dbReference>
<evidence type="ECO:0000313" key="5">
    <source>
        <dbReference type="EMBL" id="MCJ2185878.1"/>
    </source>
</evidence>
<dbReference type="Gene3D" id="2.60.40.10">
    <property type="entry name" value="Immunoglobulins"/>
    <property type="match status" value="1"/>
</dbReference>
<dbReference type="Gene3D" id="3.40.50.1700">
    <property type="entry name" value="Glycoside hydrolase family 3 C-terminal domain"/>
    <property type="match status" value="1"/>
</dbReference>
<dbReference type="SMART" id="SM01217">
    <property type="entry name" value="Fn3_like"/>
    <property type="match status" value="1"/>
</dbReference>
<dbReference type="InterPro" id="IPR013783">
    <property type="entry name" value="Ig-like_fold"/>
</dbReference>
<dbReference type="InterPro" id="IPR002772">
    <property type="entry name" value="Glyco_hydro_3_C"/>
</dbReference>
<evidence type="ECO:0000256" key="3">
    <source>
        <dbReference type="SAM" id="SignalP"/>
    </source>
</evidence>
<dbReference type="Pfam" id="PF14310">
    <property type="entry name" value="Fn3-like"/>
    <property type="match status" value="1"/>
</dbReference>
<reference evidence="5 6" key="1">
    <citation type="submission" date="2022-04" db="EMBL/GenBank/DDBJ databases">
        <title>Identification of a novel bacterium isolated from mangrove sediments.</title>
        <authorList>
            <person name="Pan X."/>
        </authorList>
    </citation>
    <scope>NUCLEOTIDE SEQUENCE [LARGE SCALE GENOMIC DNA]</scope>
    <source>
        <strain evidence="5 6">B2638</strain>
    </source>
</reference>
<feature type="signal peptide" evidence="3">
    <location>
        <begin position="1"/>
        <end position="23"/>
    </location>
</feature>
<accession>A0ABT0BLE3</accession>
<protein>
    <submittedName>
        <fullName evidence="5">Glycoside hydrolase family 3 C-terminal domain-containing protein</fullName>
    </submittedName>
</protein>
<dbReference type="InterPro" id="IPR001764">
    <property type="entry name" value="Glyco_hydro_3_N"/>
</dbReference>
<evidence type="ECO:0000256" key="1">
    <source>
        <dbReference type="ARBA" id="ARBA00005336"/>
    </source>
</evidence>
<comment type="caution">
    <text evidence="5">The sequence shown here is derived from an EMBL/GenBank/DDBJ whole genome shotgun (WGS) entry which is preliminary data.</text>
</comment>
<dbReference type="PANTHER" id="PTHR42715">
    <property type="entry name" value="BETA-GLUCOSIDASE"/>
    <property type="match status" value="1"/>
</dbReference>
<dbReference type="InterPro" id="IPR036962">
    <property type="entry name" value="Glyco_hydro_3_N_sf"/>
</dbReference>
<dbReference type="PRINTS" id="PR00133">
    <property type="entry name" value="GLHYDRLASE3"/>
</dbReference>
<dbReference type="InterPro" id="IPR017853">
    <property type="entry name" value="GH"/>
</dbReference>
<evidence type="ECO:0000259" key="4">
    <source>
        <dbReference type="SMART" id="SM01217"/>
    </source>
</evidence>
<dbReference type="Gene3D" id="3.20.20.300">
    <property type="entry name" value="Glycoside hydrolase, family 3, N-terminal domain"/>
    <property type="match status" value="1"/>
</dbReference>
<dbReference type="RefSeq" id="WP_243917949.1">
    <property type="nucleotide sequence ID" value="NZ_JALHLG010000003.1"/>
</dbReference>
<dbReference type="PANTHER" id="PTHR42715:SF10">
    <property type="entry name" value="BETA-GLUCOSIDASE"/>
    <property type="match status" value="1"/>
</dbReference>
<dbReference type="SUPFAM" id="SSF51445">
    <property type="entry name" value="(Trans)glycosidases"/>
    <property type="match status" value="1"/>
</dbReference>
<evidence type="ECO:0000313" key="6">
    <source>
        <dbReference type="Proteomes" id="UP001202281"/>
    </source>
</evidence>
<gene>
    <name evidence="5" type="ORF">MTR66_03500</name>
</gene>
<comment type="similarity">
    <text evidence="1">Belongs to the glycosyl hydrolase 3 family.</text>
</comment>
<dbReference type="Proteomes" id="UP001202281">
    <property type="component" value="Unassembled WGS sequence"/>
</dbReference>
<sequence length="743" mass="77469">MRAALALSAAALALSANAGPALAKTGAKPADPGMAAAEAHAEATVKAMKPEEKTVLTKGILPFAFGANASPPPAGSVPGAGYVAGIERLGVPALKETDASLGVAYLMGVRKDGATALPSGVAMASTWNPGLMREGGAMIGAEARAKGFNVLLAGGANLMRDPRNGRTFEYLSEDPLLTGDLVGAAIAGVQSNHIISTIKHFAFNGQETGRKFVDVQISDAAARESDLLAFQIGIEKGNPLSVMCAYNRLDGKQTCDSDYLLNTVLKDSWHYKGFVMSDWGAVPSLETALDGLDQQSGSQLDKAAFFGKPLAEAAAKDPRYAARLDDMNKRILTAIYAAGIDKHPATPGGKIDFAAHAKVAEEVAKQGIVLLRNEDGALPLARTAKHIAVIGGYASVGVLSGGGSSQVQGEGGPVVSIPLGIDGPYGAFAAKTYQRSSPVKAIKAMAPDADVSWHMGDYIADAVIAAKKADVAIIFATKWATEGRDLPDLSLPNGQDALISAVAAANPNTIVVLETGNPVAMPWLDKTAAVLEAWYPGARGGEAIASVLFGETNPSGHLPITFPKSVDQLPRPVLDGYGQFEPSETGAPPTPDTKLYANYNIEGSDVGYRWFARKGEKALFPFGYGLSYTTFASDGLKTDGKTASFTLRNTGTRAGATVGQLYLVSRGGETKQRLVGFQRVELAPGASQKVTVTIDPRLLADWKDGGWSIPAGDYAFALGSDAEHLGPATTVHMAARHWKNPAD</sequence>
<name>A0ABT0BLE3_9SPHN</name>
<keyword evidence="6" id="KW-1185">Reference proteome</keyword>
<keyword evidence="2 5" id="KW-0378">Hydrolase</keyword>
<proteinExistence type="inferred from homology"/>
<keyword evidence="3" id="KW-0732">Signal</keyword>
<organism evidence="5 6">
    <name type="scientific">Novosphingobium beihaiensis</name>
    <dbReference type="NCBI Taxonomy" id="2930389"/>
    <lineage>
        <taxon>Bacteria</taxon>
        <taxon>Pseudomonadati</taxon>
        <taxon>Pseudomonadota</taxon>
        <taxon>Alphaproteobacteria</taxon>
        <taxon>Sphingomonadales</taxon>
        <taxon>Sphingomonadaceae</taxon>
        <taxon>Novosphingobium</taxon>
    </lineage>
</organism>